<evidence type="ECO:0008006" key="3">
    <source>
        <dbReference type="Google" id="ProtNLM"/>
    </source>
</evidence>
<evidence type="ECO:0000313" key="2">
    <source>
        <dbReference type="Proteomes" id="UP000016662"/>
    </source>
</evidence>
<dbReference type="HOGENOM" id="CLU_813526_0_0_9"/>
<comment type="caution">
    <text evidence="1">The sequence shown here is derived from an EMBL/GenBank/DDBJ whole genome shotgun (WGS) entry which is preliminary data.</text>
</comment>
<keyword evidence="2" id="KW-1185">Reference proteome</keyword>
<reference evidence="1 2" key="1">
    <citation type="submission" date="2013-07" db="EMBL/GenBank/DDBJ databases">
        <authorList>
            <person name="Weinstock G."/>
            <person name="Sodergren E."/>
            <person name="Wylie T."/>
            <person name="Fulton L."/>
            <person name="Fulton R."/>
            <person name="Fronick C."/>
            <person name="O'Laughlin M."/>
            <person name="Godfrey J."/>
            <person name="Miner T."/>
            <person name="Herter B."/>
            <person name="Appelbaum E."/>
            <person name="Cordes M."/>
            <person name="Lek S."/>
            <person name="Wollam A."/>
            <person name="Pepin K.H."/>
            <person name="Palsikar V.B."/>
            <person name="Mitreva M."/>
            <person name="Wilson R.K."/>
        </authorList>
    </citation>
    <scope>NUCLEOTIDE SEQUENCE [LARGE SCALE GENOMIC DNA]</scope>
    <source>
        <strain evidence="1 2">ATCC 27760</strain>
    </source>
</reference>
<proteinExistence type="predicted"/>
<name>U2KRC8_9FIRM</name>
<organism evidence="1 2">
    <name type="scientific">Ruminococcus callidus ATCC 27760</name>
    <dbReference type="NCBI Taxonomy" id="411473"/>
    <lineage>
        <taxon>Bacteria</taxon>
        <taxon>Bacillati</taxon>
        <taxon>Bacillota</taxon>
        <taxon>Clostridia</taxon>
        <taxon>Eubacteriales</taxon>
        <taxon>Oscillospiraceae</taxon>
        <taxon>Ruminococcus</taxon>
    </lineage>
</organism>
<dbReference type="GeneID" id="93692021"/>
<evidence type="ECO:0000313" key="1">
    <source>
        <dbReference type="EMBL" id="ERJ94842.1"/>
    </source>
</evidence>
<dbReference type="OrthoDB" id="2019742at2"/>
<dbReference type="PATRIC" id="fig|411473.3.peg.1525"/>
<dbReference type="Proteomes" id="UP000016662">
    <property type="component" value="Unassembled WGS sequence"/>
</dbReference>
<dbReference type="AlphaFoldDB" id="U2KRC8"/>
<accession>U2KRC8</accession>
<protein>
    <recommendedName>
        <fullName evidence="3">Swt1-like HEPN domain-containing protein</fullName>
    </recommendedName>
</protein>
<sequence length="355" mass="41148">MIGELWWNRLVNSVRFLDDIQIAVMNEKSVVLFFDDEIPWQDIMIETIEQRLADQNDDRKLRVLNVSSVSDSNEIGSYLLEEFCRKEEKNVYWPTTHGNEMRFLAQSRDTNLNKQDVCLTGIRPEHAAKWIASISEYMENCDPTKEHGVFLLMIEGAPAVGTKQLTAFRYTDYVTDYDCMMLCLTMVSDLSCGRAEKMYLCEVASNIAHNHIERAALLAAENLDLLRDPVGVTERVYQENDIKVTNLQNVVRAAVWEAQIKLVFPKLENFRVEIIRKYASKLQQYLPIRSSNNDTVDQAADLEIGQLFYICKENSGSRITDYAEFEMLKKMRNARNILAHWDILSYEQLKDIDMI</sequence>
<dbReference type="EMBL" id="AWVF01000234">
    <property type="protein sequence ID" value="ERJ94842.1"/>
    <property type="molecule type" value="Genomic_DNA"/>
</dbReference>
<dbReference type="RefSeq" id="WP_021683358.1">
    <property type="nucleotide sequence ID" value="NZ_KI260480.1"/>
</dbReference>
<dbReference type="STRING" id="411473.RUMCAL_01861"/>
<dbReference type="eggNOG" id="ENOG50326AV">
    <property type="taxonomic scope" value="Bacteria"/>
</dbReference>
<gene>
    <name evidence="1" type="ORF">RUMCAL_01861</name>
</gene>